<evidence type="ECO:0000313" key="2">
    <source>
        <dbReference type="Proteomes" id="UP000789405"/>
    </source>
</evidence>
<reference evidence="1" key="1">
    <citation type="submission" date="2021-06" db="EMBL/GenBank/DDBJ databases">
        <authorList>
            <person name="Kallberg Y."/>
            <person name="Tangrot J."/>
            <person name="Rosling A."/>
        </authorList>
    </citation>
    <scope>NUCLEOTIDE SEQUENCE</scope>
    <source>
        <strain evidence="1">MA453B</strain>
    </source>
</reference>
<protein>
    <submittedName>
        <fullName evidence="1">23171_t:CDS:1</fullName>
    </submittedName>
</protein>
<proteinExistence type="predicted"/>
<organism evidence="1 2">
    <name type="scientific">Dentiscutata erythropus</name>
    <dbReference type="NCBI Taxonomy" id="1348616"/>
    <lineage>
        <taxon>Eukaryota</taxon>
        <taxon>Fungi</taxon>
        <taxon>Fungi incertae sedis</taxon>
        <taxon>Mucoromycota</taxon>
        <taxon>Glomeromycotina</taxon>
        <taxon>Glomeromycetes</taxon>
        <taxon>Diversisporales</taxon>
        <taxon>Gigasporaceae</taxon>
        <taxon>Dentiscutata</taxon>
    </lineage>
</organism>
<dbReference type="Proteomes" id="UP000789405">
    <property type="component" value="Unassembled WGS sequence"/>
</dbReference>
<evidence type="ECO:0000313" key="1">
    <source>
        <dbReference type="EMBL" id="CAG8784897.1"/>
    </source>
</evidence>
<dbReference type="EMBL" id="CAJVPY010023358">
    <property type="protein sequence ID" value="CAG8784897.1"/>
    <property type="molecule type" value="Genomic_DNA"/>
</dbReference>
<accession>A0A9N9JK25</accession>
<gene>
    <name evidence="1" type="ORF">DERYTH_LOCUS20190</name>
</gene>
<name>A0A9N9JK25_9GLOM</name>
<sequence>GAIFKVFSLLATEVDDRLLLRFEELDDDDFVGCVESIHVSLKNHNLP</sequence>
<keyword evidence="2" id="KW-1185">Reference proteome</keyword>
<feature type="non-terminal residue" evidence="1">
    <location>
        <position position="1"/>
    </location>
</feature>
<dbReference type="AlphaFoldDB" id="A0A9N9JK25"/>
<comment type="caution">
    <text evidence="1">The sequence shown here is derived from an EMBL/GenBank/DDBJ whole genome shotgun (WGS) entry which is preliminary data.</text>
</comment>